<feature type="signal peptide" evidence="2">
    <location>
        <begin position="1"/>
        <end position="22"/>
    </location>
</feature>
<feature type="compositionally biased region" description="Gly residues" evidence="1">
    <location>
        <begin position="81"/>
        <end position="91"/>
    </location>
</feature>
<proteinExistence type="predicted"/>
<reference evidence="3" key="1">
    <citation type="journal article" date="2019" name="BMC Genomics">
        <title>A new reference genome for Sorghum bicolor reveals high levels of sequence similarity between sweet and grain genotypes: implications for the genetics of sugar metabolism.</title>
        <authorList>
            <person name="Cooper E.A."/>
            <person name="Brenton Z.W."/>
            <person name="Flinn B.S."/>
            <person name="Jenkins J."/>
            <person name="Shu S."/>
            <person name="Flowers D."/>
            <person name="Luo F."/>
            <person name="Wang Y."/>
            <person name="Xia P."/>
            <person name="Barry K."/>
            <person name="Daum C."/>
            <person name="Lipzen A."/>
            <person name="Yoshinaga Y."/>
            <person name="Schmutz J."/>
            <person name="Saski C."/>
            <person name="Vermerris W."/>
            <person name="Kresovich S."/>
        </authorList>
    </citation>
    <scope>NUCLEOTIDE SEQUENCE</scope>
</reference>
<dbReference type="Proteomes" id="UP000807115">
    <property type="component" value="Chromosome 10"/>
</dbReference>
<feature type="region of interest" description="Disordered" evidence="1">
    <location>
        <begin position="51"/>
        <end position="126"/>
    </location>
</feature>
<organism evidence="3 4">
    <name type="scientific">Sorghum bicolor</name>
    <name type="common">Sorghum</name>
    <name type="synonym">Sorghum vulgare</name>
    <dbReference type="NCBI Taxonomy" id="4558"/>
    <lineage>
        <taxon>Eukaryota</taxon>
        <taxon>Viridiplantae</taxon>
        <taxon>Streptophyta</taxon>
        <taxon>Embryophyta</taxon>
        <taxon>Tracheophyta</taxon>
        <taxon>Spermatophyta</taxon>
        <taxon>Magnoliopsida</taxon>
        <taxon>Liliopsida</taxon>
        <taxon>Poales</taxon>
        <taxon>Poaceae</taxon>
        <taxon>PACMAD clade</taxon>
        <taxon>Panicoideae</taxon>
        <taxon>Andropogonodae</taxon>
        <taxon>Andropogoneae</taxon>
        <taxon>Sorghinae</taxon>
        <taxon>Sorghum</taxon>
    </lineage>
</organism>
<evidence type="ECO:0000256" key="1">
    <source>
        <dbReference type="SAM" id="MobiDB-lite"/>
    </source>
</evidence>
<name>A0A921Q279_SORBI</name>
<feature type="region of interest" description="Disordered" evidence="1">
    <location>
        <begin position="139"/>
        <end position="173"/>
    </location>
</feature>
<evidence type="ECO:0000313" key="3">
    <source>
        <dbReference type="EMBL" id="KAG0514158.1"/>
    </source>
</evidence>
<dbReference type="AlphaFoldDB" id="A0A921Q279"/>
<reference evidence="3" key="2">
    <citation type="submission" date="2020-10" db="EMBL/GenBank/DDBJ databases">
        <authorList>
            <person name="Cooper E.A."/>
            <person name="Brenton Z.W."/>
            <person name="Flinn B.S."/>
            <person name="Jenkins J."/>
            <person name="Shu S."/>
            <person name="Flowers D."/>
            <person name="Luo F."/>
            <person name="Wang Y."/>
            <person name="Xia P."/>
            <person name="Barry K."/>
            <person name="Daum C."/>
            <person name="Lipzen A."/>
            <person name="Yoshinaga Y."/>
            <person name="Schmutz J."/>
            <person name="Saski C."/>
            <person name="Vermerris W."/>
            <person name="Kresovich S."/>
        </authorList>
    </citation>
    <scope>NUCLEOTIDE SEQUENCE</scope>
</reference>
<sequence length="173" mass="17166">MHGSIQDSTWMLAFLLVAGSLHKETSRSIRPEHPPTRACVRLYQREGAHPWGICEGSRRPAGGGDKGRSSAGGINDRGRGPAAGGGEGGWGRAATEAGRERVLAAGGDGAWGRSSAAGGGDGGRGRAVTGAGRELVLAAGGDGAGGARPAGSGCWRLSGRETGKVRGGLGVSG</sequence>
<evidence type="ECO:0000256" key="2">
    <source>
        <dbReference type="SAM" id="SignalP"/>
    </source>
</evidence>
<feature type="chain" id="PRO_5037709802" evidence="2">
    <location>
        <begin position="23"/>
        <end position="173"/>
    </location>
</feature>
<gene>
    <name evidence="3" type="ORF">BDA96_10G166200</name>
</gene>
<dbReference type="EMBL" id="CM027689">
    <property type="protein sequence ID" value="KAG0514158.1"/>
    <property type="molecule type" value="Genomic_DNA"/>
</dbReference>
<evidence type="ECO:0000313" key="4">
    <source>
        <dbReference type="Proteomes" id="UP000807115"/>
    </source>
</evidence>
<keyword evidence="2" id="KW-0732">Signal</keyword>
<comment type="caution">
    <text evidence="3">The sequence shown here is derived from an EMBL/GenBank/DDBJ whole genome shotgun (WGS) entry which is preliminary data.</text>
</comment>
<protein>
    <submittedName>
        <fullName evidence="3">Uncharacterized protein</fullName>
    </submittedName>
</protein>
<accession>A0A921Q279</accession>